<evidence type="ECO:0000256" key="2">
    <source>
        <dbReference type="SAM" id="MobiDB-lite"/>
    </source>
</evidence>
<dbReference type="AlphaFoldDB" id="A0AAV7J7D0"/>
<name>A0AAV7J7D0_COTGL</name>
<keyword evidence="4" id="KW-1185">Reference proteome</keyword>
<accession>A0AAV7J7D0</accession>
<sequence length="520" mass="58378">MSQDSSNTTDSQKKAKIHILKTIEPLSSFIKEVKIKIKEFREEFVEKYELYLTQVSKGENKAKNPLDNVINNANNEYFQKYQFPTHQKIGKLYDKTKKSLNGFIRILLKDYAKILSMATELNKLKSEHAQLAKKFTDHKDTYDANQLYQLIRDIENVIEQHNKLVTEFNTGFEKFYALKLNLSNGILAYTSLKNKTITFSNESELAEFQRLIEADETLKKRFAINKSFADKLKTTLVNSADKTVLLHVTPLKEADWTIGSEVPNFSPGFKVEQEPMSPNPESKGQSDGSMQSDSTPDEVPPNPDSEAQSSSSMDEDILIDPSNPTRDASTNPSSQPDFNSNPELSTGQPVSSDHGKKSENVKKPSLDEVKEIRKETSPYNLGGAWLNGAESRIALELPGRYKLARNERQIASELSARLPRRDRSPDRIEAGGGDAAPSSAPMYTYNTAERLVPWVRKETESSSAFSTALLSSTASYSKSTFYSFWTFAIAKASVAFSLKTSSVVVDSQNSVHFQVKVFHK</sequence>
<reference evidence="3 4" key="1">
    <citation type="journal article" date="2021" name="J. Hered.">
        <title>A chromosome-level genome assembly of the parasitoid wasp, Cotesia glomerata (Hymenoptera: Braconidae).</title>
        <authorList>
            <person name="Pinto B.J."/>
            <person name="Weis J.J."/>
            <person name="Gamble T."/>
            <person name="Ode P.J."/>
            <person name="Paul R."/>
            <person name="Zaspel J.M."/>
        </authorList>
    </citation>
    <scope>NUCLEOTIDE SEQUENCE [LARGE SCALE GENOMIC DNA]</scope>
    <source>
        <strain evidence="3">CgM1</strain>
    </source>
</reference>
<evidence type="ECO:0000313" key="3">
    <source>
        <dbReference type="EMBL" id="KAH0567613.1"/>
    </source>
</evidence>
<protein>
    <submittedName>
        <fullName evidence="3">Uncharacterized protein</fullName>
    </submittedName>
</protein>
<evidence type="ECO:0000256" key="1">
    <source>
        <dbReference type="SAM" id="Coils"/>
    </source>
</evidence>
<dbReference type="Proteomes" id="UP000826195">
    <property type="component" value="Unassembled WGS sequence"/>
</dbReference>
<proteinExistence type="predicted"/>
<feature type="compositionally biased region" description="Basic and acidic residues" evidence="2">
    <location>
        <begin position="353"/>
        <end position="370"/>
    </location>
</feature>
<feature type="coiled-coil region" evidence="1">
    <location>
        <begin position="114"/>
        <end position="164"/>
    </location>
</feature>
<feature type="region of interest" description="Disordered" evidence="2">
    <location>
        <begin position="262"/>
        <end position="370"/>
    </location>
</feature>
<comment type="caution">
    <text evidence="3">The sequence shown here is derived from an EMBL/GenBank/DDBJ whole genome shotgun (WGS) entry which is preliminary data.</text>
</comment>
<dbReference type="EMBL" id="JAHXZJ010000001">
    <property type="protein sequence ID" value="KAH0567613.1"/>
    <property type="molecule type" value="Genomic_DNA"/>
</dbReference>
<feature type="region of interest" description="Disordered" evidence="2">
    <location>
        <begin position="414"/>
        <end position="439"/>
    </location>
</feature>
<gene>
    <name evidence="3" type="ORF">KQX54_011052</name>
</gene>
<feature type="compositionally biased region" description="Polar residues" evidence="2">
    <location>
        <begin position="322"/>
        <end position="351"/>
    </location>
</feature>
<keyword evidence="1" id="KW-0175">Coiled coil</keyword>
<evidence type="ECO:0000313" key="4">
    <source>
        <dbReference type="Proteomes" id="UP000826195"/>
    </source>
</evidence>
<feature type="compositionally biased region" description="Polar residues" evidence="2">
    <location>
        <begin position="279"/>
        <end position="294"/>
    </location>
</feature>
<feature type="compositionally biased region" description="Basic and acidic residues" evidence="2">
    <location>
        <begin position="419"/>
        <end position="429"/>
    </location>
</feature>
<organism evidence="3 4">
    <name type="scientific">Cotesia glomerata</name>
    <name type="common">Lepidopteran parasitic wasp</name>
    <name type="synonym">Apanteles glomeratus</name>
    <dbReference type="NCBI Taxonomy" id="32391"/>
    <lineage>
        <taxon>Eukaryota</taxon>
        <taxon>Metazoa</taxon>
        <taxon>Ecdysozoa</taxon>
        <taxon>Arthropoda</taxon>
        <taxon>Hexapoda</taxon>
        <taxon>Insecta</taxon>
        <taxon>Pterygota</taxon>
        <taxon>Neoptera</taxon>
        <taxon>Endopterygota</taxon>
        <taxon>Hymenoptera</taxon>
        <taxon>Apocrita</taxon>
        <taxon>Ichneumonoidea</taxon>
        <taxon>Braconidae</taxon>
        <taxon>Microgastrinae</taxon>
        <taxon>Cotesia</taxon>
    </lineage>
</organism>